<dbReference type="GO" id="GO:0016579">
    <property type="term" value="P:protein deubiquitination"/>
    <property type="evidence" value="ECO:0007669"/>
    <property type="project" value="InterPro"/>
</dbReference>
<feature type="active site" evidence="12">
    <location>
        <position position="53"/>
    </location>
</feature>
<dbReference type="PRINTS" id="PR01233">
    <property type="entry name" value="JOSEPHIN"/>
</dbReference>
<keyword evidence="9" id="KW-0804">Transcription</keyword>
<evidence type="ECO:0000256" key="13">
    <source>
        <dbReference type="SAM" id="MobiDB-lite"/>
    </source>
</evidence>
<evidence type="ECO:0000256" key="6">
    <source>
        <dbReference type="ARBA" id="ARBA00022801"/>
    </source>
</evidence>
<protein>
    <recommendedName>
        <fullName evidence="3">ubiquitinyl hydrolase 1</fullName>
        <ecNumber evidence="3">3.4.19.12</ecNumber>
    </recommendedName>
</protein>
<dbReference type="Gene3D" id="1.10.287.10">
    <property type="entry name" value="S15/NS1, RNA-binding"/>
    <property type="match status" value="1"/>
</dbReference>
<dbReference type="Proteomes" id="UP000502823">
    <property type="component" value="Unassembled WGS sequence"/>
</dbReference>
<feature type="active site" description="Nucleophile" evidence="11">
    <location>
        <position position="53"/>
    </location>
</feature>
<evidence type="ECO:0000256" key="10">
    <source>
        <dbReference type="ARBA" id="ARBA00023242"/>
    </source>
</evidence>
<dbReference type="EC" id="3.4.19.12" evidence="3"/>
<dbReference type="FunFam" id="1.10.287.10:FF:000023">
    <property type="entry name" value="Ataxin 3 variant ref"/>
    <property type="match status" value="1"/>
</dbReference>
<dbReference type="GO" id="GO:0005634">
    <property type="term" value="C:nucleus"/>
    <property type="evidence" value="ECO:0007669"/>
    <property type="project" value="UniProtKB-SubCell"/>
</dbReference>
<evidence type="ECO:0000259" key="14">
    <source>
        <dbReference type="PROSITE" id="PS50957"/>
    </source>
</evidence>
<gene>
    <name evidence="15" type="ORF">Cfor_07843</name>
</gene>
<evidence type="ECO:0000256" key="1">
    <source>
        <dbReference type="ARBA" id="ARBA00000707"/>
    </source>
</evidence>
<feature type="region of interest" description="Disordered" evidence="13">
    <location>
        <begin position="515"/>
        <end position="545"/>
    </location>
</feature>
<dbReference type="GO" id="GO:0006508">
    <property type="term" value="P:proteolysis"/>
    <property type="evidence" value="ECO:0007669"/>
    <property type="project" value="UniProtKB-KW"/>
</dbReference>
<proteinExistence type="predicted"/>
<comment type="subcellular location">
    <subcellularLocation>
        <location evidence="2">Nucleus</location>
    </subcellularLocation>
</comment>
<comment type="catalytic activity">
    <reaction evidence="1">
        <text>Thiol-dependent hydrolysis of ester, thioester, amide, peptide and isopeptide bonds formed by the C-terminal Gly of ubiquitin (a 76-residue protein attached to proteins as an intracellular targeting signal).</text>
        <dbReference type="EC" id="3.4.19.12"/>
    </reaction>
</comment>
<evidence type="ECO:0000313" key="16">
    <source>
        <dbReference type="Proteomes" id="UP000502823"/>
    </source>
</evidence>
<feature type="active site" evidence="11 12">
    <location>
        <position position="175"/>
    </location>
</feature>
<evidence type="ECO:0000256" key="12">
    <source>
        <dbReference type="PROSITE-ProRule" id="PRU00331"/>
    </source>
</evidence>
<evidence type="ECO:0000256" key="7">
    <source>
        <dbReference type="ARBA" id="ARBA00022807"/>
    </source>
</evidence>
<reference evidence="16" key="1">
    <citation type="submission" date="2020-01" db="EMBL/GenBank/DDBJ databases">
        <title>Draft genome sequence of the Termite Coptotermes fromosanus.</title>
        <authorList>
            <person name="Itakura S."/>
            <person name="Yosikawa Y."/>
            <person name="Umezawa K."/>
        </authorList>
    </citation>
    <scope>NUCLEOTIDE SEQUENCE [LARGE SCALE GENOMIC DNA]</scope>
</reference>
<keyword evidence="5" id="KW-0833">Ubl conjugation pathway</keyword>
<evidence type="ECO:0000256" key="8">
    <source>
        <dbReference type="ARBA" id="ARBA00023015"/>
    </source>
</evidence>
<dbReference type="SMART" id="SM00726">
    <property type="entry name" value="UIM"/>
    <property type="match status" value="4"/>
</dbReference>
<accession>A0A6L2PCD1</accession>
<keyword evidence="7" id="KW-0788">Thiol protease</keyword>
<dbReference type="Gene3D" id="3.90.70.40">
    <property type="match status" value="1"/>
</dbReference>
<dbReference type="GO" id="GO:0004843">
    <property type="term" value="F:cysteine-type deubiquitinase activity"/>
    <property type="evidence" value="ECO:0007669"/>
    <property type="project" value="UniProtKB-EC"/>
</dbReference>
<keyword evidence="6 12" id="KW-0378">Hydrolase</keyword>
<dbReference type="InParanoid" id="A0A6L2PCD1"/>
<dbReference type="Pfam" id="PF02809">
    <property type="entry name" value="UIM"/>
    <property type="match status" value="3"/>
</dbReference>
<dbReference type="SMART" id="SM01246">
    <property type="entry name" value="Josephin"/>
    <property type="match status" value="1"/>
</dbReference>
<keyword evidence="16" id="KW-1185">Reference proteome</keyword>
<dbReference type="FunFam" id="3.90.70.40:FF:000005">
    <property type="entry name" value="Ataxin 3"/>
    <property type="match status" value="1"/>
</dbReference>
<dbReference type="InterPro" id="IPR033865">
    <property type="entry name" value="Ataxin-3"/>
</dbReference>
<evidence type="ECO:0000313" key="15">
    <source>
        <dbReference type="EMBL" id="GFG28195.1"/>
    </source>
</evidence>
<dbReference type="OrthoDB" id="10063692at2759"/>
<evidence type="ECO:0000256" key="5">
    <source>
        <dbReference type="ARBA" id="ARBA00022786"/>
    </source>
</evidence>
<evidence type="ECO:0000256" key="9">
    <source>
        <dbReference type="ARBA" id="ARBA00023163"/>
    </source>
</evidence>
<dbReference type="PROSITE" id="PS50957">
    <property type="entry name" value="JOSEPHIN"/>
    <property type="match status" value="1"/>
</dbReference>
<organism evidence="15 16">
    <name type="scientific">Coptotermes formosanus</name>
    <name type="common">Formosan subterranean termite</name>
    <dbReference type="NCBI Taxonomy" id="36987"/>
    <lineage>
        <taxon>Eukaryota</taxon>
        <taxon>Metazoa</taxon>
        <taxon>Ecdysozoa</taxon>
        <taxon>Arthropoda</taxon>
        <taxon>Hexapoda</taxon>
        <taxon>Insecta</taxon>
        <taxon>Pterygota</taxon>
        <taxon>Neoptera</taxon>
        <taxon>Polyneoptera</taxon>
        <taxon>Dictyoptera</taxon>
        <taxon>Blattodea</taxon>
        <taxon>Blattoidea</taxon>
        <taxon>Termitoidae</taxon>
        <taxon>Rhinotermitidae</taxon>
        <taxon>Coptotermes</taxon>
    </lineage>
</organism>
<keyword evidence="8" id="KW-0805">Transcription regulation</keyword>
<evidence type="ECO:0000256" key="3">
    <source>
        <dbReference type="ARBA" id="ARBA00012759"/>
    </source>
</evidence>
<feature type="active site" evidence="12">
    <location>
        <position position="160"/>
    </location>
</feature>
<name>A0A6L2PCD1_COPFO</name>
<dbReference type="PANTHER" id="PTHR14159:SF0">
    <property type="entry name" value="ATAXIN-3-RELATED"/>
    <property type="match status" value="1"/>
</dbReference>
<dbReference type="InterPro" id="IPR006155">
    <property type="entry name" value="Josephin"/>
</dbReference>
<dbReference type="PANTHER" id="PTHR14159">
    <property type="entry name" value="ATAXIN-3-RELATED"/>
    <property type="match status" value="1"/>
</dbReference>
<dbReference type="AlphaFoldDB" id="A0A6L2PCD1"/>
<sequence>MLNVNTRTQNTRNRTSFSLVTVIYVCNMEAIFHEKVWMNNLMSIMCKQEGSLCAQHCLNALLQGSYFTPVDLAILAQQMDDEERLRMAESGVDSEEYRRFLEQPSGNYDDSGYFSVQVISSALEVWGLELIPYNSTEPRALEAQQCPEVMQAFICNYRDHWFTIRRLGQQWFNLNSLLTGPELISDTYLAMFLAQLQQEGYSIFVVFGSFPECEADALLTLVPAVQSVKPQSLAPTKGQNVSSMVSNRITSSEEDLQRALKLSLGPQDSQEETEPEQDASWQVAISLSMGSSVTTSDESKVNQDDLDLQKALCLSLKGHEQVPSSSASLKSNKNDEETGLQKALRLNRQGASPATEQDDLDFEKALKMSLECCDPFSSSSHAGSEADSSSGCGNCNQRSSSDTLIESRCTTSHVDPEDVRRKRLAYLEANARQTTPATTGSVEHWRQLAMTVHQTVYSSNSFVSQVCPLDYCTIRTVLCKDVMPTLFILTFSPPSTNSHAAKNYIRHTGRGWNVGNPPHNCDGNEQRKKSRYPATRRLGGPQSQSARFEGESNLLRLPGIELRVVERLACSLVAAPTALPLPLRSSKPLCSFNIVDLSFFSNVTKSLSPKVFRLKRGKIYVSVLNLASRQQDL</sequence>
<dbReference type="EMBL" id="BLKM01003281">
    <property type="protein sequence ID" value="GFG28195.1"/>
    <property type="molecule type" value="Genomic_DNA"/>
</dbReference>
<feature type="active site" description="Proton acceptor" evidence="11">
    <location>
        <position position="160"/>
    </location>
</feature>
<evidence type="ECO:0000256" key="11">
    <source>
        <dbReference type="PIRSR" id="PIRSR633865-1"/>
    </source>
</evidence>
<evidence type="ECO:0000256" key="4">
    <source>
        <dbReference type="ARBA" id="ARBA00022670"/>
    </source>
</evidence>
<feature type="domain" description="Josephin" evidence="14">
    <location>
        <begin position="40"/>
        <end position="221"/>
    </location>
</feature>
<dbReference type="InterPro" id="IPR003903">
    <property type="entry name" value="UIM_dom"/>
</dbReference>
<keyword evidence="4" id="KW-0645">Protease</keyword>
<dbReference type="Pfam" id="PF02099">
    <property type="entry name" value="Josephin"/>
    <property type="match status" value="1"/>
</dbReference>
<comment type="caution">
    <text evidence="15">The sequence shown here is derived from an EMBL/GenBank/DDBJ whole genome shotgun (WGS) entry which is preliminary data.</text>
</comment>
<keyword evidence="10" id="KW-0539">Nucleus</keyword>
<evidence type="ECO:0000256" key="2">
    <source>
        <dbReference type="ARBA" id="ARBA00004123"/>
    </source>
</evidence>